<dbReference type="InterPro" id="IPR013216">
    <property type="entry name" value="Methyltransf_11"/>
</dbReference>
<dbReference type="Pfam" id="PF08241">
    <property type="entry name" value="Methyltransf_11"/>
    <property type="match status" value="1"/>
</dbReference>
<dbReference type="InterPro" id="IPR050447">
    <property type="entry name" value="Erg6_SMT_methyltransf"/>
</dbReference>
<dbReference type="Gene3D" id="3.40.50.150">
    <property type="entry name" value="Vaccinia Virus protein VP39"/>
    <property type="match status" value="1"/>
</dbReference>
<evidence type="ECO:0000256" key="1">
    <source>
        <dbReference type="ARBA" id="ARBA00022679"/>
    </source>
</evidence>
<accession>A0A1G1YQ32</accession>
<dbReference type="InterPro" id="IPR029063">
    <property type="entry name" value="SAM-dependent_MTases_sf"/>
</dbReference>
<proteinExistence type="predicted"/>
<dbReference type="AlphaFoldDB" id="A0A1G1YQ32"/>
<dbReference type="Proteomes" id="UP000176512">
    <property type="component" value="Unassembled WGS sequence"/>
</dbReference>
<evidence type="ECO:0000259" key="2">
    <source>
        <dbReference type="Pfam" id="PF08241"/>
    </source>
</evidence>
<sequence length="193" mass="21895">MEYTSKLYAFLQPADPTYFGRVKRYLNPQPQEKILEIGCGRGYTTKKVQRIAPQTFGIDLNAKAIQNGVAQNLRVMNAEALEFADNTFDKIYSFHTIEHIPNVAKALGEMARVLKPGGRILLAYPAEPIRGMFSMFAAAVLLKNPFRSREIHLHKLSPAVIQQLVSGLSLEHVQSSFSLFWLPEFRTILRKKM</sequence>
<gene>
    <name evidence="3" type="ORF">A3A24_01225</name>
</gene>
<dbReference type="PANTHER" id="PTHR44068">
    <property type="entry name" value="ZGC:194242"/>
    <property type="match status" value="1"/>
</dbReference>
<dbReference type="PANTHER" id="PTHR44068:SF11">
    <property type="entry name" value="GERANYL DIPHOSPHATE 2-C-METHYLTRANSFERASE"/>
    <property type="match status" value="1"/>
</dbReference>
<dbReference type="SUPFAM" id="SSF53335">
    <property type="entry name" value="S-adenosyl-L-methionine-dependent methyltransferases"/>
    <property type="match status" value="1"/>
</dbReference>
<evidence type="ECO:0000313" key="3">
    <source>
        <dbReference type="EMBL" id="OGY54404.1"/>
    </source>
</evidence>
<dbReference type="EMBL" id="MHIP01000033">
    <property type="protein sequence ID" value="OGY54404.1"/>
    <property type="molecule type" value="Genomic_DNA"/>
</dbReference>
<evidence type="ECO:0000313" key="4">
    <source>
        <dbReference type="Proteomes" id="UP000176512"/>
    </source>
</evidence>
<organism evidence="3 4">
    <name type="scientific">Candidatus Buchananbacteria bacterium RIFCSPLOWO2_01_FULL_46_12</name>
    <dbReference type="NCBI Taxonomy" id="1797546"/>
    <lineage>
        <taxon>Bacteria</taxon>
        <taxon>Candidatus Buchananiibacteriota</taxon>
    </lineage>
</organism>
<keyword evidence="1" id="KW-0808">Transferase</keyword>
<comment type="caution">
    <text evidence="3">The sequence shown here is derived from an EMBL/GenBank/DDBJ whole genome shotgun (WGS) entry which is preliminary data.</text>
</comment>
<reference evidence="3 4" key="1">
    <citation type="journal article" date="2016" name="Nat. Commun.">
        <title>Thousands of microbial genomes shed light on interconnected biogeochemical processes in an aquifer system.</title>
        <authorList>
            <person name="Anantharaman K."/>
            <person name="Brown C.T."/>
            <person name="Hug L.A."/>
            <person name="Sharon I."/>
            <person name="Castelle C.J."/>
            <person name="Probst A.J."/>
            <person name="Thomas B.C."/>
            <person name="Singh A."/>
            <person name="Wilkins M.J."/>
            <person name="Karaoz U."/>
            <person name="Brodie E.L."/>
            <person name="Williams K.H."/>
            <person name="Hubbard S.S."/>
            <person name="Banfield J.F."/>
        </authorList>
    </citation>
    <scope>NUCLEOTIDE SEQUENCE [LARGE SCALE GENOMIC DNA]</scope>
</reference>
<dbReference type="CDD" id="cd02440">
    <property type="entry name" value="AdoMet_MTases"/>
    <property type="match status" value="1"/>
</dbReference>
<dbReference type="GO" id="GO:0008757">
    <property type="term" value="F:S-adenosylmethionine-dependent methyltransferase activity"/>
    <property type="evidence" value="ECO:0007669"/>
    <property type="project" value="InterPro"/>
</dbReference>
<name>A0A1G1YQ32_9BACT</name>
<protein>
    <recommendedName>
        <fullName evidence="2">Methyltransferase type 11 domain-containing protein</fullName>
    </recommendedName>
</protein>
<feature type="domain" description="Methyltransferase type 11" evidence="2">
    <location>
        <begin position="35"/>
        <end position="121"/>
    </location>
</feature>